<accession>A0A0E1H4D8</accession>
<reference evidence="4 5" key="1">
    <citation type="submission" date="2018-06" db="EMBL/GenBank/DDBJ databases">
        <authorList>
            <consortium name="Pathogen Informatics"/>
            <person name="Doyle S."/>
        </authorList>
    </citation>
    <scope>NUCLEOTIDE SEQUENCE [LARGE SCALE GENOMIC DNA]</scope>
    <source>
        <strain evidence="4 5">NCTC9140</strain>
    </source>
</reference>
<dbReference type="KEGG" id="kpx:PMK1_b00014"/>
<evidence type="ECO:0000313" key="5">
    <source>
        <dbReference type="Proteomes" id="UP000254938"/>
    </source>
</evidence>
<proteinExistence type="predicted"/>
<dbReference type="EMBL" id="UGKQ01000003">
    <property type="protein sequence ID" value="STS78607.1"/>
    <property type="molecule type" value="Genomic_DNA"/>
</dbReference>
<feature type="signal peptide" evidence="1">
    <location>
        <begin position="1"/>
        <end position="24"/>
    </location>
</feature>
<dbReference type="AlphaFoldDB" id="A0A0E1H4D8"/>
<sequence>MMNKCALIALITSSLLVAGCSTQAVRTSAADPVPASRILSTKYNTPSENTQKIIVKRDSGSKGALCTSRLSVDGEPVADIKTSEKVELNLPYGEHILSVDQQGMSIMCGKMNTEREIMVSKDKQDEYRIGVTVSAELFIMKTAYK</sequence>
<gene>
    <name evidence="3" type="ORF">EAO28_00330</name>
    <name evidence="2" type="ORF">GNF00_01155</name>
    <name evidence="4" type="ORF">NCTC9140_00241</name>
</gene>
<dbReference type="EMBL" id="RCZY01000001">
    <property type="protein sequence ID" value="RRE44392.1"/>
    <property type="molecule type" value="Genomic_DNA"/>
</dbReference>
<dbReference type="Proteomes" id="UP000254938">
    <property type="component" value="Unassembled WGS sequence"/>
</dbReference>
<dbReference type="Proteomes" id="UP000272440">
    <property type="component" value="Unassembled WGS sequence"/>
</dbReference>
<protein>
    <recommendedName>
        <fullName evidence="8">Lipoprotein</fullName>
    </recommendedName>
</protein>
<evidence type="ECO:0000313" key="7">
    <source>
        <dbReference type="Proteomes" id="UP000485085"/>
    </source>
</evidence>
<dbReference type="RefSeq" id="WP_019704582.1">
    <property type="nucleotide sequence ID" value="NZ_AP024574.1"/>
</dbReference>
<feature type="chain" id="PRO_5041037471" description="Lipoprotein" evidence="1">
    <location>
        <begin position="25"/>
        <end position="145"/>
    </location>
</feature>
<evidence type="ECO:0000313" key="3">
    <source>
        <dbReference type="EMBL" id="RRE44392.1"/>
    </source>
</evidence>
<evidence type="ECO:0000313" key="2">
    <source>
        <dbReference type="EMBL" id="MUA38457.1"/>
    </source>
</evidence>
<keyword evidence="1" id="KW-0732">Signal</keyword>
<dbReference type="EMBL" id="WNPO01000003">
    <property type="protein sequence ID" value="MUA38457.1"/>
    <property type="molecule type" value="Genomic_DNA"/>
</dbReference>
<name>A0A0E1H4D8_KLEPN</name>
<evidence type="ECO:0000256" key="1">
    <source>
        <dbReference type="SAM" id="SignalP"/>
    </source>
</evidence>
<reference evidence="3 6" key="2">
    <citation type="journal article" date="2019" name="Antimicrob. Agents Chemother.">
        <title>Applying Rapid Whole Genome Sequencing to Predict Phenotypic Antimicrobial Susceptibility Testing Results Among Carbapenem-Resistant Klebsiella pneumoniae Clinical Isolates.</title>
        <authorList>
            <person name="Tamma P.D."/>
            <person name="Fan Y."/>
            <person name="Bergman Y."/>
            <person name="Pertea G."/>
            <person name="Kazmi A."/>
            <person name="Lewis S."/>
            <person name="Carroll K.C."/>
            <person name="Schatz M.C."/>
            <person name="Timp W."/>
            <person name="Simner P.J."/>
        </authorList>
    </citation>
    <scope>NUCLEOTIDE SEQUENCE [LARGE SCALE GENOMIC DNA]</scope>
    <source>
        <strain evidence="3 6">KLPN_33</strain>
    </source>
</reference>
<evidence type="ECO:0000313" key="4">
    <source>
        <dbReference type="EMBL" id="STS78607.1"/>
    </source>
</evidence>
<reference evidence="2 7" key="3">
    <citation type="submission" date="2019-11" db="EMBL/GenBank/DDBJ databases">
        <title>Emergence of a novel subclone of carbapenem-resistant Klebsiella pneumoniae ST11 with enhanced virulence and transmissibility: a molecular epidemiological, clinical, genomic study.</title>
        <authorList>
            <person name="Zhou K."/>
        </authorList>
    </citation>
    <scope>NUCLEOTIDE SEQUENCE [LARGE SCALE GENOMIC DNA]</scope>
    <source>
        <strain evidence="2 7">KP_38044</strain>
    </source>
</reference>
<dbReference type="PROSITE" id="PS51257">
    <property type="entry name" value="PROKAR_LIPOPROTEIN"/>
    <property type="match status" value="1"/>
</dbReference>
<dbReference type="Proteomes" id="UP000485085">
    <property type="component" value="Unassembled WGS sequence"/>
</dbReference>
<evidence type="ECO:0008006" key="8">
    <source>
        <dbReference type="Google" id="ProtNLM"/>
    </source>
</evidence>
<organism evidence="3 6">
    <name type="scientific">Klebsiella pneumoniae</name>
    <dbReference type="NCBI Taxonomy" id="573"/>
    <lineage>
        <taxon>Bacteria</taxon>
        <taxon>Pseudomonadati</taxon>
        <taxon>Pseudomonadota</taxon>
        <taxon>Gammaproteobacteria</taxon>
        <taxon>Enterobacterales</taxon>
        <taxon>Enterobacteriaceae</taxon>
        <taxon>Klebsiella/Raoultella group</taxon>
        <taxon>Klebsiella</taxon>
        <taxon>Klebsiella pneumoniae complex</taxon>
    </lineage>
</organism>
<evidence type="ECO:0000313" key="6">
    <source>
        <dbReference type="Proteomes" id="UP000272440"/>
    </source>
</evidence>